<feature type="transmembrane region" description="Helical" evidence="10">
    <location>
        <begin position="124"/>
        <end position="148"/>
    </location>
</feature>
<feature type="transmembrane region" description="Helical" evidence="10">
    <location>
        <begin position="290"/>
        <end position="311"/>
    </location>
</feature>
<dbReference type="InterPro" id="IPR001499">
    <property type="entry name" value="GPCR_STE3"/>
</dbReference>
<evidence type="ECO:0000256" key="1">
    <source>
        <dbReference type="ARBA" id="ARBA00004141"/>
    </source>
</evidence>
<evidence type="ECO:0000256" key="8">
    <source>
        <dbReference type="ARBA" id="ARBA00023170"/>
    </source>
</evidence>
<dbReference type="Proteomes" id="UP001140562">
    <property type="component" value="Unassembled WGS sequence"/>
</dbReference>
<evidence type="ECO:0000256" key="7">
    <source>
        <dbReference type="ARBA" id="ARBA00023136"/>
    </source>
</evidence>
<dbReference type="EMBL" id="JAPEUV010000147">
    <property type="protein sequence ID" value="KAJ4331520.1"/>
    <property type="molecule type" value="Genomic_DNA"/>
</dbReference>
<dbReference type="GO" id="GO:0000750">
    <property type="term" value="P:pheromone-dependent signal transduction involved in conjugation with cellular fusion"/>
    <property type="evidence" value="ECO:0007669"/>
    <property type="project" value="TreeGrafter"/>
</dbReference>
<keyword evidence="6" id="KW-0297">G-protein coupled receptor</keyword>
<evidence type="ECO:0000256" key="9">
    <source>
        <dbReference type="ARBA" id="ARBA00023224"/>
    </source>
</evidence>
<keyword evidence="8 11" id="KW-0675">Receptor</keyword>
<feature type="transmembrane region" description="Helical" evidence="10">
    <location>
        <begin position="199"/>
        <end position="219"/>
    </location>
</feature>
<comment type="similarity">
    <text evidence="2">Belongs to the G-protein coupled receptor 4 family.</text>
</comment>
<comment type="subcellular location">
    <subcellularLocation>
        <location evidence="1">Membrane</location>
        <topology evidence="1">Multi-pass membrane protein</topology>
    </subcellularLocation>
</comment>
<evidence type="ECO:0000256" key="4">
    <source>
        <dbReference type="ARBA" id="ARBA00022692"/>
    </source>
</evidence>
<dbReference type="GO" id="GO:0004932">
    <property type="term" value="F:mating-type factor pheromone receptor activity"/>
    <property type="evidence" value="ECO:0007669"/>
    <property type="project" value="InterPro"/>
</dbReference>
<keyword evidence="4 10" id="KW-0812">Transmembrane</keyword>
<dbReference type="OrthoDB" id="2874149at2759"/>
<organism evidence="11 12">
    <name type="scientific">Didymella glomerata</name>
    <dbReference type="NCBI Taxonomy" id="749621"/>
    <lineage>
        <taxon>Eukaryota</taxon>
        <taxon>Fungi</taxon>
        <taxon>Dikarya</taxon>
        <taxon>Ascomycota</taxon>
        <taxon>Pezizomycotina</taxon>
        <taxon>Dothideomycetes</taxon>
        <taxon>Pleosporomycetidae</taxon>
        <taxon>Pleosporales</taxon>
        <taxon>Pleosporineae</taxon>
        <taxon>Didymellaceae</taxon>
        <taxon>Didymella</taxon>
    </lineage>
</organism>
<evidence type="ECO:0000313" key="11">
    <source>
        <dbReference type="EMBL" id="KAJ4331520.1"/>
    </source>
</evidence>
<name>A0A9W9BXB3_9PLEO</name>
<keyword evidence="3" id="KW-0589">Pheromone response</keyword>
<dbReference type="CDD" id="cd14966">
    <property type="entry name" value="7tmD_STE3"/>
    <property type="match status" value="1"/>
</dbReference>
<dbReference type="PANTHER" id="PTHR28097:SF1">
    <property type="entry name" value="PHEROMONE A FACTOR RECEPTOR"/>
    <property type="match status" value="1"/>
</dbReference>
<feature type="transmembrane region" description="Helical" evidence="10">
    <location>
        <begin position="331"/>
        <end position="354"/>
    </location>
</feature>
<evidence type="ECO:0000313" key="12">
    <source>
        <dbReference type="Proteomes" id="UP001140562"/>
    </source>
</evidence>
<evidence type="ECO:0000256" key="6">
    <source>
        <dbReference type="ARBA" id="ARBA00023040"/>
    </source>
</evidence>
<protein>
    <submittedName>
        <fullName evidence="11">A-factor receptor</fullName>
    </submittedName>
</protein>
<dbReference type="PANTHER" id="PTHR28097">
    <property type="entry name" value="PHEROMONE A FACTOR RECEPTOR"/>
    <property type="match status" value="1"/>
</dbReference>
<gene>
    <name evidence="11" type="primary">STE3</name>
    <name evidence="11" type="ORF">N0V87_009101</name>
</gene>
<dbReference type="PRINTS" id="PR00899">
    <property type="entry name" value="GPCRSTE3"/>
</dbReference>
<keyword evidence="12" id="KW-1185">Reference proteome</keyword>
<keyword evidence="5 10" id="KW-1133">Transmembrane helix</keyword>
<evidence type="ECO:0000256" key="2">
    <source>
        <dbReference type="ARBA" id="ARBA00011085"/>
    </source>
</evidence>
<sequence length="603" mass="67421">MASVMERKCATANAAAPVNDRPVSFSIYHLSQLFESSSHFLTQLSHQTKNTQASVKPNFWSPDIIGPSGSSQKFTAAYATFPAVSAAIESLINSRSPIDSFTSANNMPVEIPEYMGKYNDTGKIYPIAILFSTLAWGSWLLCVAPLIWHVSQRNVAAGSLVLWTILCNISLGINPLIWGHDNIAQWWDGVIWCDINVRIQIGAQVALGASVAMILRRLAKVMDTRNITVSLSRNSKLRGQLIEAGWCWGYPLVIILLYIPVQSARYNIWGIEGCISAYRPNMRSLFLTVIWMPVTMMVVFYYAVLLLVRLYRYRREFSRLVTARNTTRSRFLRLFLMCMVFLIVVVPYSMYPFWYYCNEMVLRGGDYEYSPGMIFTFPSGGEIHIDKWGQIAMGYVTFLLFGTGTDAHNTYKKMLLAIGLGKIFPSLYIMRDSGSSTPSSFISARAWTSSCVSKAKSYFSKGGSGLSSFGGSTFLSTRNDSVAMDNMDTPLRSASSTTPVLPERESAVTTLSFLKRLLSRSTRHTTVLPLFSQRSTTSVPADEKPAAETVTEGFSARAWASEAPHSRRNSEPIGVVVFREVKLDEEVRDSTERKSADEWMLRP</sequence>
<evidence type="ECO:0000256" key="3">
    <source>
        <dbReference type="ARBA" id="ARBA00022507"/>
    </source>
</evidence>
<evidence type="ECO:0000256" key="10">
    <source>
        <dbReference type="SAM" id="Phobius"/>
    </source>
</evidence>
<keyword evidence="9" id="KW-0807">Transducer</keyword>
<dbReference type="GO" id="GO:0005886">
    <property type="term" value="C:plasma membrane"/>
    <property type="evidence" value="ECO:0007669"/>
    <property type="project" value="TreeGrafter"/>
</dbReference>
<accession>A0A9W9BXB3</accession>
<feature type="transmembrane region" description="Helical" evidence="10">
    <location>
        <begin position="240"/>
        <end position="259"/>
    </location>
</feature>
<proteinExistence type="inferred from homology"/>
<dbReference type="Pfam" id="PF02076">
    <property type="entry name" value="STE3"/>
    <property type="match status" value="1"/>
</dbReference>
<comment type="caution">
    <text evidence="11">The sequence shown here is derived from an EMBL/GenBank/DDBJ whole genome shotgun (WGS) entry which is preliminary data.</text>
</comment>
<feature type="transmembrane region" description="Helical" evidence="10">
    <location>
        <begin position="160"/>
        <end position="179"/>
    </location>
</feature>
<reference evidence="11" key="1">
    <citation type="submission" date="2022-10" db="EMBL/GenBank/DDBJ databases">
        <title>Tapping the CABI collections for fungal endophytes: first genome assemblies for Collariella, Neodidymelliopsis, Ascochyta clinopodiicola, Didymella pomorum, Didymosphaeria variabile, Neocosmospora piperis and Neocucurbitaria cava.</title>
        <authorList>
            <person name="Hill R."/>
        </authorList>
    </citation>
    <scope>NUCLEOTIDE SEQUENCE</scope>
    <source>
        <strain evidence="11">IMI 360193</strain>
    </source>
</reference>
<dbReference type="AlphaFoldDB" id="A0A9W9BXB3"/>
<evidence type="ECO:0000256" key="5">
    <source>
        <dbReference type="ARBA" id="ARBA00022989"/>
    </source>
</evidence>
<keyword evidence="7 10" id="KW-0472">Membrane</keyword>